<dbReference type="Proteomes" id="UP000001188">
    <property type="component" value="Chromosome"/>
</dbReference>
<evidence type="ECO:0000256" key="8">
    <source>
        <dbReference type="ARBA" id="ARBA00023125"/>
    </source>
</evidence>
<protein>
    <recommendedName>
        <fullName evidence="2 10">RNA polymerase sigma-54 factor</fullName>
    </recommendedName>
</protein>
<dbReference type="HOGENOM" id="CLU_020569_0_1_6"/>
<evidence type="ECO:0000313" key="12">
    <source>
        <dbReference type="EMBL" id="CAP51587.1"/>
    </source>
</evidence>
<dbReference type="PROSITE" id="PS00718">
    <property type="entry name" value="SIGMA54_2"/>
    <property type="match status" value="1"/>
</dbReference>
<dbReference type="GO" id="GO:0001216">
    <property type="term" value="F:DNA-binding transcription activator activity"/>
    <property type="evidence" value="ECO:0007669"/>
    <property type="project" value="InterPro"/>
</dbReference>
<keyword evidence="6 10" id="KW-0805">Transcription regulation</keyword>
<dbReference type="Pfam" id="PF00309">
    <property type="entry name" value="Sigma54_AID"/>
    <property type="match status" value="1"/>
</dbReference>
<keyword evidence="9 10" id="KW-0804">Transcription</keyword>
<evidence type="ECO:0000256" key="6">
    <source>
        <dbReference type="ARBA" id="ARBA00023015"/>
    </source>
</evidence>
<evidence type="ECO:0000256" key="3">
    <source>
        <dbReference type="ARBA" id="ARBA00022478"/>
    </source>
</evidence>
<feature type="domain" description="HTH cro/C1-type" evidence="11">
    <location>
        <begin position="370"/>
        <end position="394"/>
    </location>
</feature>
<dbReference type="PROSITE" id="PS50044">
    <property type="entry name" value="SIGMA54_3"/>
    <property type="match status" value="1"/>
</dbReference>
<dbReference type="KEGG" id="xca:xcc-b100_2232"/>
<dbReference type="InterPro" id="IPR007634">
    <property type="entry name" value="RNA_pol_sigma_54_DNA-bd"/>
</dbReference>
<name>B0RT01_XANCB</name>
<dbReference type="PRINTS" id="PR00045">
    <property type="entry name" value="SIGMA54FCT"/>
</dbReference>
<dbReference type="EMBL" id="AM920689">
    <property type="protein sequence ID" value="CAP51587.1"/>
    <property type="molecule type" value="Genomic_DNA"/>
</dbReference>
<evidence type="ECO:0000259" key="11">
    <source>
        <dbReference type="PROSITE" id="PS50943"/>
    </source>
</evidence>
<keyword evidence="5 10" id="KW-0548">Nucleotidyltransferase</keyword>
<dbReference type="Pfam" id="PF04963">
    <property type="entry name" value="Sigma54_CBD"/>
    <property type="match status" value="1"/>
</dbReference>
<evidence type="ECO:0000256" key="9">
    <source>
        <dbReference type="ARBA" id="ARBA00023163"/>
    </source>
</evidence>
<dbReference type="PROSITE" id="PS00717">
    <property type="entry name" value="SIGMA54_1"/>
    <property type="match status" value="1"/>
</dbReference>
<evidence type="ECO:0000256" key="5">
    <source>
        <dbReference type="ARBA" id="ARBA00022695"/>
    </source>
</evidence>
<dbReference type="GO" id="GO:0016779">
    <property type="term" value="F:nucleotidyltransferase activity"/>
    <property type="evidence" value="ECO:0007669"/>
    <property type="project" value="UniProtKB-KW"/>
</dbReference>
<keyword evidence="4 10" id="KW-0808">Transferase</keyword>
<dbReference type="PANTHER" id="PTHR32248">
    <property type="entry name" value="RNA POLYMERASE SIGMA-54 FACTOR"/>
    <property type="match status" value="1"/>
</dbReference>
<dbReference type="PIRSF" id="PIRSF000774">
    <property type="entry name" value="RpoN"/>
    <property type="match status" value="1"/>
</dbReference>
<keyword evidence="8 10" id="KW-0238">DNA-binding</keyword>
<accession>B0RT01</accession>
<dbReference type="NCBIfam" id="TIGR02395">
    <property type="entry name" value="rpoN_sigma"/>
    <property type="match status" value="1"/>
</dbReference>
<dbReference type="InterPro" id="IPR007046">
    <property type="entry name" value="RNA_pol_sigma_54_core-bd"/>
</dbReference>
<dbReference type="Gene3D" id="1.10.10.60">
    <property type="entry name" value="Homeodomain-like"/>
    <property type="match status" value="1"/>
</dbReference>
<dbReference type="Gene3D" id="1.10.10.1330">
    <property type="entry name" value="RNA polymerase sigma-54 factor, core-binding domain"/>
    <property type="match status" value="1"/>
</dbReference>
<evidence type="ECO:0000256" key="7">
    <source>
        <dbReference type="ARBA" id="ARBA00023082"/>
    </source>
</evidence>
<dbReference type="PHI-base" id="PHI:12168"/>
<gene>
    <name evidence="12" type="primary">rpoN2</name>
    <name evidence="12" type="ORF">XCCB100_2232</name>
</gene>
<keyword evidence="3 10" id="KW-0240">DNA-directed RNA polymerase</keyword>
<keyword evidence="7 10" id="KW-0731">Sigma factor</keyword>
<dbReference type="InterPro" id="IPR000394">
    <property type="entry name" value="RNA_pol_sigma_54"/>
</dbReference>
<dbReference type="GO" id="GO:0000428">
    <property type="term" value="C:DNA-directed RNA polymerase complex"/>
    <property type="evidence" value="ECO:0007669"/>
    <property type="project" value="UniProtKB-KW"/>
</dbReference>
<dbReference type="GO" id="GO:0006352">
    <property type="term" value="P:DNA-templated transcription initiation"/>
    <property type="evidence" value="ECO:0007669"/>
    <property type="project" value="InterPro"/>
</dbReference>
<reference evidence="12 13" key="1">
    <citation type="journal article" date="2008" name="J. Biotechnol.">
        <title>The genome of Xanthomonas campestris pv. campestris B100 and its use for the reconstruction of metabolic pathways involved in xanthan biosynthesis.</title>
        <authorList>
            <person name="Vorholter F.J."/>
            <person name="Schneiker S."/>
            <person name="Goesmann A."/>
            <person name="Krause L."/>
            <person name="Bekel T."/>
            <person name="Kaiser O."/>
            <person name="Linke B."/>
            <person name="Patschkowski T."/>
            <person name="Ruckert C."/>
            <person name="Schmid J."/>
            <person name="Sidhu V.K."/>
            <person name="Sieber V."/>
            <person name="Tauch A."/>
            <person name="Watt S.A."/>
            <person name="Weisshaar B."/>
            <person name="Becker A."/>
            <person name="Niehaus K."/>
            <person name="Puhler A."/>
        </authorList>
    </citation>
    <scope>NUCLEOTIDE SEQUENCE [LARGE SCALE GENOMIC DNA]</scope>
    <source>
        <strain evidence="12 13">B100</strain>
    </source>
</reference>
<dbReference type="InterPro" id="IPR038709">
    <property type="entry name" value="RpoN_core-bd_sf"/>
</dbReference>
<dbReference type="PROSITE" id="PS50943">
    <property type="entry name" value="HTH_CROC1"/>
    <property type="match status" value="1"/>
</dbReference>
<comment type="function">
    <text evidence="10">Sigma factors are initiation factors that promote the attachment of RNA polymerase to specific initiation sites and are then released.</text>
</comment>
<organism evidence="12 13">
    <name type="scientific">Xanthomonas campestris pv. campestris (strain B100)</name>
    <dbReference type="NCBI Taxonomy" id="509169"/>
    <lineage>
        <taxon>Bacteria</taxon>
        <taxon>Pseudomonadati</taxon>
        <taxon>Pseudomonadota</taxon>
        <taxon>Gammaproteobacteria</taxon>
        <taxon>Lysobacterales</taxon>
        <taxon>Lysobacteraceae</taxon>
        <taxon>Xanthomonas</taxon>
    </lineage>
</organism>
<comment type="similarity">
    <text evidence="1 10">Belongs to the sigma-54 factor family.</text>
</comment>
<dbReference type="PANTHER" id="PTHR32248:SF4">
    <property type="entry name" value="RNA POLYMERASE SIGMA-54 FACTOR"/>
    <property type="match status" value="1"/>
</dbReference>
<dbReference type="GO" id="GO:0003677">
    <property type="term" value="F:DNA binding"/>
    <property type="evidence" value="ECO:0007669"/>
    <property type="project" value="UniProtKB-KW"/>
</dbReference>
<evidence type="ECO:0000256" key="2">
    <source>
        <dbReference type="ARBA" id="ARBA00019942"/>
    </source>
</evidence>
<dbReference type="Pfam" id="PF04552">
    <property type="entry name" value="Sigma54_DBD"/>
    <property type="match status" value="1"/>
</dbReference>
<evidence type="ECO:0000313" key="13">
    <source>
        <dbReference type="Proteomes" id="UP000001188"/>
    </source>
</evidence>
<dbReference type="AlphaFoldDB" id="B0RT01"/>
<evidence type="ECO:0000256" key="4">
    <source>
        <dbReference type="ARBA" id="ARBA00022679"/>
    </source>
</evidence>
<evidence type="ECO:0000256" key="10">
    <source>
        <dbReference type="PIRNR" id="PIRNR000774"/>
    </source>
</evidence>
<evidence type="ECO:0000256" key="1">
    <source>
        <dbReference type="ARBA" id="ARBA00008798"/>
    </source>
</evidence>
<sequence length="487" mass="53481">MSCKMHSIAARLRRLPESASMKTTISAQLGQQLHLTPQLLQSIRLLQLDGMQLELEIRRALETNPLLELEELADSSDEAPSAEDGATDMAAFDELPESTMWEVQSSSWNGEDDDRMQRVAAGESTDPHVRILRELALDLDETDLGTAAFWLEQTDDAGYLTEALPTLQQLAATRLGISVDAAEAIRQRLLHGDPAGLAACDLRECLQAQLAALPGRVPARHLAGRILAGDLDLLAGHDYALLARAHDADVDDVREAVRLILSLQPRPGDDLLQETNASVIPDVLAWHADGSWRVALNPATTHRVSINPVHERALAEAGDAAQPLRDMLQEARWLTRGLSMRYETLLRATRAIVERQAAFLARGEEAMAPLTLKEIADEIGMHESTISRITTGKYIQTPRGTFELKHFFAVRLEGASVSGQAVKAMVRRLIESEPAGRPLADEAIAGLLSRQGVNIARRTVAKYREQLDIAPARERRRTTKPLLARAG</sequence>
<dbReference type="GO" id="GO:0016987">
    <property type="term" value="F:sigma factor activity"/>
    <property type="evidence" value="ECO:0007669"/>
    <property type="project" value="UniProtKB-KW"/>
</dbReference>
<dbReference type="InterPro" id="IPR001387">
    <property type="entry name" value="Cro/C1-type_HTH"/>
</dbReference>
<proteinExistence type="inferred from homology"/>